<evidence type="ECO:0000256" key="1">
    <source>
        <dbReference type="ARBA" id="ARBA00004613"/>
    </source>
</evidence>
<feature type="signal peptide" evidence="5">
    <location>
        <begin position="1"/>
        <end position="22"/>
    </location>
</feature>
<keyword evidence="2" id="KW-0964">Secreted</keyword>
<dbReference type="Gene3D" id="3.30.30.10">
    <property type="entry name" value="Knottin, scorpion toxin-like"/>
    <property type="match status" value="1"/>
</dbReference>
<comment type="subcellular location">
    <subcellularLocation>
        <location evidence="1">Secreted</location>
    </subcellularLocation>
</comment>
<dbReference type="InterPro" id="IPR036574">
    <property type="entry name" value="Scorpion_toxin-like_sf"/>
</dbReference>
<evidence type="ECO:0000256" key="4">
    <source>
        <dbReference type="ARBA" id="ARBA00022910"/>
    </source>
</evidence>
<dbReference type="InterPro" id="IPR002061">
    <property type="entry name" value="Scorpion_toxinL/defensin"/>
</dbReference>
<keyword evidence="4" id="KW-0738">Voltage-gated sodium channel impairing toxin</keyword>
<evidence type="ECO:0000313" key="7">
    <source>
        <dbReference type="EMBL" id="ACJ23111.1"/>
    </source>
</evidence>
<dbReference type="PROSITE" id="PS51863">
    <property type="entry name" value="LCN_CSAB"/>
    <property type="match status" value="1"/>
</dbReference>
<dbReference type="InterPro" id="IPR044062">
    <property type="entry name" value="LCN-type_CS_alpha_beta_dom"/>
</dbReference>
<dbReference type="AlphaFoldDB" id="B8XH02"/>
<name>B8XH02_BUTIS</name>
<feature type="domain" description="LCN-type CS-alpha/beta" evidence="6">
    <location>
        <begin position="24"/>
        <end position="82"/>
    </location>
</feature>
<protein>
    <submittedName>
        <fullName evidence="7">Putative beta-like toxin Tx770</fullName>
    </submittedName>
</protein>
<dbReference type="Pfam" id="PF00537">
    <property type="entry name" value="Toxin_3"/>
    <property type="match status" value="1"/>
</dbReference>
<keyword evidence="5" id="KW-0732">Signal</keyword>
<dbReference type="SUPFAM" id="SSF57095">
    <property type="entry name" value="Scorpion toxin-like"/>
    <property type="match status" value="1"/>
</dbReference>
<evidence type="ECO:0000256" key="5">
    <source>
        <dbReference type="SAM" id="SignalP"/>
    </source>
</evidence>
<reference evidence="7" key="1">
    <citation type="submission" date="2008-10" db="EMBL/GenBank/DDBJ databases">
        <title>Buthus occitanus israelis scorpion toxin.</title>
        <authorList>
            <person name="Zilberberg N."/>
            <person name="Kozminsky-Atias A."/>
        </authorList>
    </citation>
    <scope>NUCLEOTIDE SEQUENCE</scope>
</reference>
<keyword evidence="4" id="KW-0800">Toxin</keyword>
<evidence type="ECO:0000259" key="6">
    <source>
        <dbReference type="PROSITE" id="PS51863"/>
    </source>
</evidence>
<dbReference type="GO" id="GO:0019871">
    <property type="term" value="F:sodium channel inhibitor activity"/>
    <property type="evidence" value="ECO:0007669"/>
    <property type="project" value="InterPro"/>
</dbReference>
<evidence type="ECO:0000256" key="3">
    <source>
        <dbReference type="ARBA" id="ARBA00022872"/>
    </source>
</evidence>
<keyword evidence="3" id="KW-0872">Ion channel impairing toxin</keyword>
<evidence type="ECO:0000256" key="2">
    <source>
        <dbReference type="ARBA" id="ARBA00022525"/>
    </source>
</evidence>
<feature type="chain" id="PRO_5002880605" evidence="5">
    <location>
        <begin position="23"/>
        <end position="82"/>
    </location>
</feature>
<proteinExistence type="evidence at transcript level"/>
<dbReference type="GO" id="GO:0005576">
    <property type="term" value="C:extracellular region"/>
    <property type="evidence" value="ECO:0007669"/>
    <property type="project" value="UniProtKB-SubCell"/>
</dbReference>
<sequence>MKILTVFMIFIANFLSMMQVFSLKDRFLISNGDYELCLYQESLYEMCETLCIDQNASDGFCRQPHCFCTDVPDNYADKPNTQ</sequence>
<dbReference type="EMBL" id="FJ360791">
    <property type="protein sequence ID" value="ACJ23111.1"/>
    <property type="molecule type" value="mRNA"/>
</dbReference>
<accession>B8XH02</accession>
<organism evidence="7">
    <name type="scientific">Buthus israelis</name>
    <name type="common">Israeli scorpion</name>
    <name type="synonym">Buthus occitanus israelis</name>
    <dbReference type="NCBI Taxonomy" id="2899555"/>
    <lineage>
        <taxon>Eukaryota</taxon>
        <taxon>Metazoa</taxon>
        <taxon>Ecdysozoa</taxon>
        <taxon>Arthropoda</taxon>
        <taxon>Chelicerata</taxon>
        <taxon>Arachnida</taxon>
        <taxon>Scorpiones</taxon>
        <taxon>Buthida</taxon>
        <taxon>Buthoidea</taxon>
        <taxon>Buthidae</taxon>
        <taxon>Buthus</taxon>
    </lineage>
</organism>